<evidence type="ECO:0000313" key="2">
    <source>
        <dbReference type="Proteomes" id="UP000066284"/>
    </source>
</evidence>
<reference evidence="2" key="1">
    <citation type="submission" date="2015-09" db="EMBL/GenBank/DDBJ databases">
        <authorList>
            <person name="Daims H."/>
        </authorList>
    </citation>
    <scope>NUCLEOTIDE SEQUENCE [LARGE SCALE GENOMIC DNA]</scope>
</reference>
<dbReference type="AlphaFoldDB" id="A0A0S4KRH2"/>
<dbReference type="RefSeq" id="WP_062483362.1">
    <property type="nucleotide sequence ID" value="NZ_LN885086.1"/>
</dbReference>
<organism evidence="1 2">
    <name type="scientific">Candidatus Nitrospira inopinata</name>
    <dbReference type="NCBI Taxonomy" id="1715989"/>
    <lineage>
        <taxon>Bacteria</taxon>
        <taxon>Pseudomonadati</taxon>
        <taxon>Nitrospirota</taxon>
        <taxon>Nitrospiria</taxon>
        <taxon>Nitrospirales</taxon>
        <taxon>Nitrospiraceae</taxon>
        <taxon>Nitrospira</taxon>
    </lineage>
</organism>
<gene>
    <name evidence="1" type="ORF">NITINOP_0795</name>
</gene>
<name>A0A0S4KRH2_9BACT</name>
<accession>A0A0S4KRH2</accession>
<sequence>MLGLVAFAGLLAACSGPAWDGYFKRGVGRLTQDDVRDRLGPPHTAKNPALGGDSLWTYRVALSDQELATWTPTFLVEASQSVGSLVGRPTEQPKPTLYCYRYLLTFTEDHVLKSWKREECTPGTRETLNAR</sequence>
<dbReference type="KEGG" id="nio:NITINOP_0795"/>
<evidence type="ECO:0008006" key="3">
    <source>
        <dbReference type="Google" id="ProtNLM"/>
    </source>
</evidence>
<evidence type="ECO:0000313" key="1">
    <source>
        <dbReference type="EMBL" id="CUQ65770.1"/>
    </source>
</evidence>
<dbReference type="STRING" id="1715989.NITINOP_0795"/>
<dbReference type="Proteomes" id="UP000066284">
    <property type="component" value="Chromosome 1"/>
</dbReference>
<dbReference type="EMBL" id="LN885086">
    <property type="protein sequence ID" value="CUQ65770.1"/>
    <property type="molecule type" value="Genomic_DNA"/>
</dbReference>
<dbReference type="OrthoDB" id="9795925at2"/>
<keyword evidence="2" id="KW-1185">Reference proteome</keyword>
<protein>
    <recommendedName>
        <fullName evidence="3">Lipoprotein SmpA/OmlA domain-containing protein</fullName>
    </recommendedName>
</protein>
<proteinExistence type="predicted"/>